<dbReference type="PANTHER" id="PTHR13832">
    <property type="entry name" value="PROTEIN PHOSPHATASE 2C"/>
    <property type="match status" value="1"/>
</dbReference>
<dbReference type="Pfam" id="PF00481">
    <property type="entry name" value="PP2C"/>
    <property type="match status" value="1"/>
</dbReference>
<gene>
    <name evidence="3" type="ORF">SCLCIDRAFT_105385</name>
</gene>
<dbReference type="Proteomes" id="UP000053989">
    <property type="component" value="Unassembled WGS sequence"/>
</dbReference>
<sequence length="547" mass="59571">MLRRFWKPVAATTLFVGGPGYLYYHYYSTQRRDNTVRVPVRIRGEDGQPVMTTRMFPLLSQSTVDERLREHAKEDIVHRGRTNWRINTASVAANDPIEDAHGQAIVARDANDPLAPGDWLFFAVMDGHAGPHTSRLLSKTLINAVMLELSSLINGTKSSSWFSAPKVQTSDAVSLAIQKAFTKLDDELINAPLKVLAGNVDKEAVASQSIPDLSKHPLALPMMLPAISGVCALMAVIDTAQRDIHIACSGDSRAVVGVWEVDENGGGSWRVEVLSEDQTGRNPNELKRMQSEHPPDEAENVIVRGRVLGGLEPTRAFGDARYKWPRELQEALNTAFLVGNDLPLRPAPAFLKTPPYVTATPVVTRRKLTFGDFSNDTSAAPPTQLKSSPSRFLVLATDGLWDKLTSEEVVALVGGALQGLSGTVPKNELSVLVPTTAGTTSTVEGKERNTLSDTDTKEDGSWSFDDANLGVHLIRNAFGGGDRHAVRTLMSIPYPHARRYRDDTTVTVVVWDDSSESPEENAMDNGTPGDNGRTNYGTNNSGVKAKL</sequence>
<dbReference type="InterPro" id="IPR036457">
    <property type="entry name" value="PPM-type-like_dom_sf"/>
</dbReference>
<dbReference type="Gene3D" id="3.60.40.10">
    <property type="entry name" value="PPM-type phosphatase domain"/>
    <property type="match status" value="1"/>
</dbReference>
<dbReference type="InterPro" id="IPR001932">
    <property type="entry name" value="PPM-type_phosphatase-like_dom"/>
</dbReference>
<dbReference type="GO" id="GO:0004741">
    <property type="term" value="F:[pyruvate dehydrogenase (acetyl-transferring)]-phosphatase activity"/>
    <property type="evidence" value="ECO:0007669"/>
    <property type="project" value="TreeGrafter"/>
</dbReference>
<dbReference type="STRING" id="1036808.A0A0C3AVE1"/>
<dbReference type="EMBL" id="KN822008">
    <property type="protein sequence ID" value="KIM68927.1"/>
    <property type="molecule type" value="Genomic_DNA"/>
</dbReference>
<dbReference type="PROSITE" id="PS51746">
    <property type="entry name" value="PPM_2"/>
    <property type="match status" value="1"/>
</dbReference>
<accession>A0A0C3AVE1</accession>
<dbReference type="AlphaFoldDB" id="A0A0C3AVE1"/>
<dbReference type="OrthoDB" id="420076at2759"/>
<dbReference type="InterPro" id="IPR015655">
    <property type="entry name" value="PP2C"/>
</dbReference>
<organism evidence="3 4">
    <name type="scientific">Scleroderma citrinum Foug A</name>
    <dbReference type="NCBI Taxonomy" id="1036808"/>
    <lineage>
        <taxon>Eukaryota</taxon>
        <taxon>Fungi</taxon>
        <taxon>Dikarya</taxon>
        <taxon>Basidiomycota</taxon>
        <taxon>Agaricomycotina</taxon>
        <taxon>Agaricomycetes</taxon>
        <taxon>Agaricomycetidae</taxon>
        <taxon>Boletales</taxon>
        <taxon>Sclerodermatineae</taxon>
        <taxon>Sclerodermataceae</taxon>
        <taxon>Scleroderma</taxon>
    </lineage>
</organism>
<feature type="region of interest" description="Disordered" evidence="1">
    <location>
        <begin position="437"/>
        <end position="458"/>
    </location>
</feature>
<feature type="region of interest" description="Disordered" evidence="1">
    <location>
        <begin position="513"/>
        <end position="547"/>
    </location>
</feature>
<evidence type="ECO:0000313" key="4">
    <source>
        <dbReference type="Proteomes" id="UP000053989"/>
    </source>
</evidence>
<proteinExistence type="predicted"/>
<dbReference type="CDD" id="cd00143">
    <property type="entry name" value="PP2Cc"/>
    <property type="match status" value="1"/>
</dbReference>
<keyword evidence="4" id="KW-1185">Reference proteome</keyword>
<reference evidence="3 4" key="1">
    <citation type="submission" date="2014-04" db="EMBL/GenBank/DDBJ databases">
        <authorList>
            <consortium name="DOE Joint Genome Institute"/>
            <person name="Kuo A."/>
            <person name="Kohler A."/>
            <person name="Nagy L.G."/>
            <person name="Floudas D."/>
            <person name="Copeland A."/>
            <person name="Barry K.W."/>
            <person name="Cichocki N."/>
            <person name="Veneault-Fourrey C."/>
            <person name="LaButti K."/>
            <person name="Lindquist E.A."/>
            <person name="Lipzen A."/>
            <person name="Lundell T."/>
            <person name="Morin E."/>
            <person name="Murat C."/>
            <person name="Sun H."/>
            <person name="Tunlid A."/>
            <person name="Henrissat B."/>
            <person name="Grigoriev I.V."/>
            <person name="Hibbett D.S."/>
            <person name="Martin F."/>
            <person name="Nordberg H.P."/>
            <person name="Cantor M.N."/>
            <person name="Hua S.X."/>
        </authorList>
    </citation>
    <scope>NUCLEOTIDE SEQUENCE [LARGE SCALE GENOMIC DNA]</scope>
    <source>
        <strain evidence="3 4">Foug A</strain>
    </source>
</reference>
<dbReference type="FunCoup" id="A0A0C3AVE1">
    <property type="interactions" value="207"/>
</dbReference>
<protein>
    <recommendedName>
        <fullName evidence="2">PPM-type phosphatase domain-containing protein</fullName>
    </recommendedName>
</protein>
<feature type="compositionally biased region" description="Polar residues" evidence="1">
    <location>
        <begin position="532"/>
        <end position="547"/>
    </location>
</feature>
<feature type="domain" description="PPM-type phosphatase" evidence="2">
    <location>
        <begin position="83"/>
        <end position="511"/>
    </location>
</feature>
<dbReference type="PANTHER" id="PTHR13832:SF792">
    <property type="entry name" value="GM14286P"/>
    <property type="match status" value="1"/>
</dbReference>
<feature type="compositionally biased region" description="Basic and acidic residues" evidence="1">
    <location>
        <begin position="444"/>
        <end position="458"/>
    </location>
</feature>
<evidence type="ECO:0000259" key="2">
    <source>
        <dbReference type="PROSITE" id="PS51746"/>
    </source>
</evidence>
<dbReference type="SMART" id="SM00332">
    <property type="entry name" value="PP2Cc"/>
    <property type="match status" value="1"/>
</dbReference>
<dbReference type="HOGENOM" id="CLU_021928_3_1_1"/>
<feature type="compositionally biased region" description="Acidic residues" evidence="1">
    <location>
        <begin position="513"/>
        <end position="522"/>
    </location>
</feature>
<evidence type="ECO:0000256" key="1">
    <source>
        <dbReference type="SAM" id="MobiDB-lite"/>
    </source>
</evidence>
<evidence type="ECO:0000313" key="3">
    <source>
        <dbReference type="EMBL" id="KIM68927.1"/>
    </source>
</evidence>
<dbReference type="GO" id="GO:0005739">
    <property type="term" value="C:mitochondrion"/>
    <property type="evidence" value="ECO:0007669"/>
    <property type="project" value="TreeGrafter"/>
</dbReference>
<dbReference type="InParanoid" id="A0A0C3AVE1"/>
<name>A0A0C3AVE1_9AGAM</name>
<reference evidence="4" key="2">
    <citation type="submission" date="2015-01" db="EMBL/GenBank/DDBJ databases">
        <title>Evolutionary Origins and Diversification of the Mycorrhizal Mutualists.</title>
        <authorList>
            <consortium name="DOE Joint Genome Institute"/>
            <consortium name="Mycorrhizal Genomics Consortium"/>
            <person name="Kohler A."/>
            <person name="Kuo A."/>
            <person name="Nagy L.G."/>
            <person name="Floudas D."/>
            <person name="Copeland A."/>
            <person name="Barry K.W."/>
            <person name="Cichocki N."/>
            <person name="Veneault-Fourrey C."/>
            <person name="LaButti K."/>
            <person name="Lindquist E.A."/>
            <person name="Lipzen A."/>
            <person name="Lundell T."/>
            <person name="Morin E."/>
            <person name="Murat C."/>
            <person name="Riley R."/>
            <person name="Ohm R."/>
            <person name="Sun H."/>
            <person name="Tunlid A."/>
            <person name="Henrissat B."/>
            <person name="Grigoriev I.V."/>
            <person name="Hibbett D.S."/>
            <person name="Martin F."/>
        </authorList>
    </citation>
    <scope>NUCLEOTIDE SEQUENCE [LARGE SCALE GENOMIC DNA]</scope>
    <source>
        <strain evidence="4">Foug A</strain>
    </source>
</reference>
<dbReference type="SUPFAM" id="SSF81606">
    <property type="entry name" value="PP2C-like"/>
    <property type="match status" value="1"/>
</dbReference>